<evidence type="ECO:0000256" key="1">
    <source>
        <dbReference type="SAM" id="Phobius"/>
    </source>
</evidence>
<keyword evidence="1" id="KW-0812">Transmembrane</keyword>
<dbReference type="EMBL" id="VSSQ01104478">
    <property type="protein sequence ID" value="MPN44947.1"/>
    <property type="molecule type" value="Genomic_DNA"/>
</dbReference>
<comment type="caution">
    <text evidence="2">The sequence shown here is derived from an EMBL/GenBank/DDBJ whole genome shotgun (WGS) entry which is preliminary data.</text>
</comment>
<accession>A0A645I0Z1</accession>
<protein>
    <submittedName>
        <fullName evidence="2">Uncharacterized protein</fullName>
    </submittedName>
</protein>
<name>A0A645I0Z1_9ZZZZ</name>
<feature type="transmembrane region" description="Helical" evidence="1">
    <location>
        <begin position="26"/>
        <end position="45"/>
    </location>
</feature>
<sequence>MRHKAQCGSGHEKLSGWLGVHADRTYMLKFVLILMSALLLLAGCGKQQARISLERVVDWGLLELSLNTPKTLSLGEGKDCTLTVVSVSDGNLQIRIETREQLAENELPPGSDPGTPIESVNTLTTTVPAGVQVVISEGKRTVRFTATLKPQ</sequence>
<reference evidence="2" key="1">
    <citation type="submission" date="2019-08" db="EMBL/GenBank/DDBJ databases">
        <authorList>
            <person name="Kucharzyk K."/>
            <person name="Murdoch R.W."/>
            <person name="Higgins S."/>
            <person name="Loffler F."/>
        </authorList>
    </citation>
    <scope>NUCLEOTIDE SEQUENCE</scope>
</reference>
<proteinExistence type="predicted"/>
<organism evidence="2">
    <name type="scientific">bioreactor metagenome</name>
    <dbReference type="NCBI Taxonomy" id="1076179"/>
    <lineage>
        <taxon>unclassified sequences</taxon>
        <taxon>metagenomes</taxon>
        <taxon>ecological metagenomes</taxon>
    </lineage>
</organism>
<keyword evidence="1" id="KW-1133">Transmembrane helix</keyword>
<gene>
    <name evidence="2" type="ORF">SDC9_192514</name>
</gene>
<keyword evidence="1" id="KW-0472">Membrane</keyword>
<dbReference type="AlphaFoldDB" id="A0A645I0Z1"/>
<evidence type="ECO:0000313" key="2">
    <source>
        <dbReference type="EMBL" id="MPN44947.1"/>
    </source>
</evidence>